<feature type="transmembrane region" description="Helical" evidence="10">
    <location>
        <begin position="62"/>
        <end position="85"/>
    </location>
</feature>
<dbReference type="InterPro" id="IPR006187">
    <property type="entry name" value="Claudin"/>
</dbReference>
<keyword evidence="8 10" id="KW-1133">Transmembrane helix</keyword>
<evidence type="ECO:0000256" key="4">
    <source>
        <dbReference type="ARBA" id="ARBA00022427"/>
    </source>
</evidence>
<evidence type="ECO:0000256" key="6">
    <source>
        <dbReference type="ARBA" id="ARBA00022692"/>
    </source>
</evidence>
<dbReference type="InterPro" id="IPR004031">
    <property type="entry name" value="PMP22/EMP/MP20/Claudin"/>
</dbReference>
<keyword evidence="6 10" id="KW-0812">Transmembrane</keyword>
<reference evidence="12" key="1">
    <citation type="submission" date="2024-04" db="EMBL/GenBank/DDBJ databases">
        <title>Salinicola lusitanus LLJ914,a marine bacterium isolated from the Okinawa Trough.</title>
        <authorList>
            <person name="Li J."/>
        </authorList>
    </citation>
    <scope>NUCLEOTIDE SEQUENCE [LARGE SCALE GENOMIC DNA]</scope>
</reference>
<dbReference type="PANTHER" id="PTHR12002">
    <property type="entry name" value="CLAUDIN"/>
    <property type="match status" value="1"/>
</dbReference>
<evidence type="ECO:0000256" key="3">
    <source>
        <dbReference type="ARBA" id="ARBA00008295"/>
    </source>
</evidence>
<proteinExistence type="inferred from homology"/>
<keyword evidence="4" id="KW-0796">Tight junction</keyword>
<evidence type="ECO:0000256" key="1">
    <source>
        <dbReference type="ARBA" id="ARBA00004435"/>
    </source>
</evidence>
<dbReference type="Proteomes" id="UP001460270">
    <property type="component" value="Unassembled WGS sequence"/>
</dbReference>
<accession>A0AAW0MFN6</accession>
<evidence type="ECO:0008006" key="13">
    <source>
        <dbReference type="Google" id="ProtNLM"/>
    </source>
</evidence>
<dbReference type="Pfam" id="PF00822">
    <property type="entry name" value="PMP22_Claudin"/>
    <property type="match status" value="1"/>
</dbReference>
<comment type="caution">
    <text evidence="11">The sequence shown here is derived from an EMBL/GenBank/DDBJ whole genome shotgun (WGS) entry which is preliminary data.</text>
</comment>
<protein>
    <recommendedName>
        <fullName evidence="13">Claudin</fullName>
    </recommendedName>
</protein>
<keyword evidence="9 10" id="KW-0472">Membrane</keyword>
<evidence type="ECO:0000313" key="11">
    <source>
        <dbReference type="EMBL" id="KAK7878750.1"/>
    </source>
</evidence>
<dbReference type="AlphaFoldDB" id="A0AAW0MFN6"/>
<sequence>MTKCRIICLKLKNYLLPTNHASRADHRYQYLTRAIRALNLCRKPWKKNLPHLSKMVSVGRQMLGLVLAIIGFLGSIIICALPKWIVSKDLRNVVPSQVVWEGLWMICVNDFKGQMKCRVYDSLLDLPQELQAARVMIVIAIIIGIFGVLLGSWAGNAPTL</sequence>
<keyword evidence="12" id="KW-1185">Reference proteome</keyword>
<name>A0AAW0MFN6_9GOBI</name>
<dbReference type="GO" id="GO:0005886">
    <property type="term" value="C:plasma membrane"/>
    <property type="evidence" value="ECO:0007669"/>
    <property type="project" value="UniProtKB-SubCell"/>
</dbReference>
<evidence type="ECO:0000313" key="12">
    <source>
        <dbReference type="Proteomes" id="UP001460270"/>
    </source>
</evidence>
<evidence type="ECO:0000256" key="7">
    <source>
        <dbReference type="ARBA" id="ARBA00022949"/>
    </source>
</evidence>
<keyword evidence="5" id="KW-1003">Cell membrane</keyword>
<keyword evidence="7" id="KW-0965">Cell junction</keyword>
<dbReference type="GO" id="GO:0005923">
    <property type="term" value="C:bicellular tight junction"/>
    <property type="evidence" value="ECO:0007669"/>
    <property type="project" value="UniProtKB-SubCell"/>
</dbReference>
<evidence type="ECO:0000256" key="9">
    <source>
        <dbReference type="ARBA" id="ARBA00023136"/>
    </source>
</evidence>
<dbReference type="GO" id="GO:0005198">
    <property type="term" value="F:structural molecule activity"/>
    <property type="evidence" value="ECO:0007669"/>
    <property type="project" value="InterPro"/>
</dbReference>
<comment type="similarity">
    <text evidence="3">Belongs to the claudin family.</text>
</comment>
<dbReference type="EMBL" id="JBBPFD010000482">
    <property type="protein sequence ID" value="KAK7878750.1"/>
    <property type="molecule type" value="Genomic_DNA"/>
</dbReference>
<dbReference type="Gene3D" id="1.20.140.150">
    <property type="match status" value="1"/>
</dbReference>
<comment type="subcellular location">
    <subcellularLocation>
        <location evidence="1">Cell junction</location>
        <location evidence="1">Tight junction</location>
    </subcellularLocation>
    <subcellularLocation>
        <location evidence="2">Cell membrane</location>
        <topology evidence="2">Multi-pass membrane protein</topology>
    </subcellularLocation>
</comment>
<feature type="transmembrane region" description="Helical" evidence="10">
    <location>
        <begin position="132"/>
        <end position="154"/>
    </location>
</feature>
<organism evidence="11 12">
    <name type="scientific">Mugilogobius chulae</name>
    <name type="common">yellowstripe goby</name>
    <dbReference type="NCBI Taxonomy" id="88201"/>
    <lineage>
        <taxon>Eukaryota</taxon>
        <taxon>Metazoa</taxon>
        <taxon>Chordata</taxon>
        <taxon>Craniata</taxon>
        <taxon>Vertebrata</taxon>
        <taxon>Euteleostomi</taxon>
        <taxon>Actinopterygii</taxon>
        <taxon>Neopterygii</taxon>
        <taxon>Teleostei</taxon>
        <taxon>Neoteleostei</taxon>
        <taxon>Acanthomorphata</taxon>
        <taxon>Gobiaria</taxon>
        <taxon>Gobiiformes</taxon>
        <taxon>Gobioidei</taxon>
        <taxon>Gobiidae</taxon>
        <taxon>Gobionellinae</taxon>
        <taxon>Mugilogobius</taxon>
    </lineage>
</organism>
<evidence type="ECO:0000256" key="2">
    <source>
        <dbReference type="ARBA" id="ARBA00004651"/>
    </source>
</evidence>
<evidence type="ECO:0000256" key="8">
    <source>
        <dbReference type="ARBA" id="ARBA00022989"/>
    </source>
</evidence>
<evidence type="ECO:0000256" key="10">
    <source>
        <dbReference type="SAM" id="Phobius"/>
    </source>
</evidence>
<evidence type="ECO:0000256" key="5">
    <source>
        <dbReference type="ARBA" id="ARBA00022475"/>
    </source>
</evidence>
<gene>
    <name evidence="11" type="ORF">WMY93_030910</name>
</gene>